<dbReference type="KEGG" id="psim:KR76_05565"/>
<evidence type="ECO:0000313" key="3">
    <source>
        <dbReference type="Proteomes" id="UP000030300"/>
    </source>
</evidence>
<dbReference type="Gene3D" id="3.40.50.1820">
    <property type="entry name" value="alpha/beta hydrolase"/>
    <property type="match status" value="1"/>
</dbReference>
<dbReference type="GeneID" id="96608412"/>
<dbReference type="RefSeq" id="WP_038677146.1">
    <property type="nucleotide sequence ID" value="NZ_BJMC01000002.1"/>
</dbReference>
<gene>
    <name evidence="2" type="ORF">KR76_05565</name>
</gene>
<dbReference type="OrthoDB" id="2987348at2"/>
<evidence type="ECO:0000313" key="2">
    <source>
        <dbReference type="EMBL" id="AIY16357.1"/>
    </source>
</evidence>
<keyword evidence="3" id="KW-1185">Reference proteome</keyword>
<dbReference type="InterPro" id="IPR000639">
    <property type="entry name" value="Epox_hydrolase-like"/>
</dbReference>
<dbReference type="STRING" id="2045.KR76_05565"/>
<dbReference type="PANTHER" id="PTHR43329">
    <property type="entry name" value="EPOXIDE HYDROLASE"/>
    <property type="match status" value="1"/>
</dbReference>
<dbReference type="AlphaFoldDB" id="A0A0A1DI88"/>
<dbReference type="InterPro" id="IPR029058">
    <property type="entry name" value="AB_hydrolase_fold"/>
</dbReference>
<keyword evidence="1 2" id="KW-0378">Hydrolase</keyword>
<dbReference type="Pfam" id="PF00561">
    <property type="entry name" value="Abhydrolase_1"/>
    <property type="match status" value="1"/>
</dbReference>
<evidence type="ECO:0000256" key="1">
    <source>
        <dbReference type="ARBA" id="ARBA00022801"/>
    </source>
</evidence>
<dbReference type="Proteomes" id="UP000030300">
    <property type="component" value="Chromosome"/>
</dbReference>
<dbReference type="EMBL" id="CP009896">
    <property type="protein sequence ID" value="AIY16357.1"/>
    <property type="molecule type" value="Genomic_DNA"/>
</dbReference>
<dbReference type="GO" id="GO:0033961">
    <property type="term" value="F:cis-stilbene-oxide hydrolase activity"/>
    <property type="evidence" value="ECO:0007669"/>
    <property type="project" value="UniProtKB-EC"/>
</dbReference>
<dbReference type="eggNOG" id="COG0596">
    <property type="taxonomic scope" value="Bacteria"/>
</dbReference>
<dbReference type="EC" id="3.3.2.9" evidence="2"/>
<dbReference type="SUPFAM" id="SSF53474">
    <property type="entry name" value="alpha/beta-Hydrolases"/>
    <property type="match status" value="1"/>
</dbReference>
<dbReference type="PRINTS" id="PR00412">
    <property type="entry name" value="EPOXHYDRLASE"/>
</dbReference>
<reference evidence="2 3" key="1">
    <citation type="journal article" date="2015" name="Genome Announc.">
        <title>Complete Genome Sequence of Steroid-Transforming Nocardioides simplex VKM Ac-2033D.</title>
        <authorList>
            <person name="Shtratnikova V.Y."/>
            <person name="Schelkunov M.I."/>
            <person name="Pekov Y.A."/>
            <person name="Fokina V.V."/>
            <person name="Logacheva M.D."/>
            <person name="Sokolov S.L."/>
            <person name="Bragin E.Y."/>
            <person name="Ashapkin V.V."/>
            <person name="Donova M.V."/>
        </authorList>
    </citation>
    <scope>NUCLEOTIDE SEQUENCE [LARGE SCALE GENOMIC DNA]</scope>
    <source>
        <strain evidence="2 3">VKM Ac-2033D</strain>
    </source>
</reference>
<proteinExistence type="predicted"/>
<accession>A0A0A1DI88</accession>
<name>A0A0A1DI88_NOCSI</name>
<protein>
    <submittedName>
        <fullName evidence="2">Epoxide hydrolase</fullName>
        <ecNumber evidence="2">3.3.2.9</ecNumber>
    </submittedName>
</protein>
<sequence>MAELTTDRITTVQRDGLVLDVHDEGPIDGEVVVLLHGFPERADCWRLVAPLLHEAGYRTLAMDQRGYSPRARPRRRRDYRMTELLGDVRALAEAAGGRVHVVGHDWGAIPAWLLAMHHPDLVASLTAVSVPHPQAFLTSMVRSTQGLKSWYMLAFQVPFLPERLARTPGGLLDKQLRAAGMTADDVVRFRAEIVDDGALTTALHWYRALPLADPRLTRHKVTVPTTMVWSDDDIALGRWGVERTAHLVEAPYRFVELAGVSHWIPTQAPDALAEAIIDRARSTAS</sequence>
<dbReference type="InterPro" id="IPR000073">
    <property type="entry name" value="AB_hydrolase_1"/>
</dbReference>
<dbReference type="HOGENOM" id="CLU_020336_7_3_11"/>
<organism evidence="2 3">
    <name type="scientific">Nocardioides simplex</name>
    <name type="common">Arthrobacter simplex</name>
    <dbReference type="NCBI Taxonomy" id="2045"/>
    <lineage>
        <taxon>Bacteria</taxon>
        <taxon>Bacillati</taxon>
        <taxon>Actinomycetota</taxon>
        <taxon>Actinomycetes</taxon>
        <taxon>Propionibacteriales</taxon>
        <taxon>Nocardioidaceae</taxon>
        <taxon>Pimelobacter</taxon>
    </lineage>
</organism>